<dbReference type="GO" id="GO:0004565">
    <property type="term" value="F:beta-galactosidase activity"/>
    <property type="evidence" value="ECO:0007669"/>
    <property type="project" value="UniProtKB-EC"/>
</dbReference>
<keyword evidence="3 7" id="KW-0378">Hydrolase</keyword>
<dbReference type="InterPro" id="IPR008979">
    <property type="entry name" value="Galactose-bd-like_sf"/>
</dbReference>
<keyword evidence="2 9" id="KW-0732">Signal</keyword>
<dbReference type="InterPro" id="IPR048913">
    <property type="entry name" value="BetaGal_gal-bd"/>
</dbReference>
<evidence type="ECO:0000256" key="5">
    <source>
        <dbReference type="ARBA" id="ARBA00023295"/>
    </source>
</evidence>
<evidence type="ECO:0000256" key="2">
    <source>
        <dbReference type="ARBA" id="ARBA00022729"/>
    </source>
</evidence>
<accession>A0A9P0ALW9</accession>
<feature type="active site" description="Proton donor" evidence="6">
    <location>
        <position position="187"/>
    </location>
</feature>
<comment type="catalytic activity">
    <reaction evidence="7">
        <text>Hydrolysis of terminal non-reducing beta-D-galactose residues in beta-D-galactosides.</text>
        <dbReference type="EC" id="3.2.1.23"/>
    </reaction>
</comment>
<evidence type="ECO:0000313" key="13">
    <source>
        <dbReference type="EMBL" id="CAH0394162.1"/>
    </source>
</evidence>
<dbReference type="InterPro" id="IPR017853">
    <property type="entry name" value="GH"/>
</dbReference>
<evidence type="ECO:0000256" key="3">
    <source>
        <dbReference type="ARBA" id="ARBA00022801"/>
    </source>
</evidence>
<dbReference type="GO" id="GO:0005975">
    <property type="term" value="P:carbohydrate metabolic process"/>
    <property type="evidence" value="ECO:0007669"/>
    <property type="project" value="InterPro"/>
</dbReference>
<feature type="active site" description="Nucleophile" evidence="6">
    <location>
        <position position="268"/>
    </location>
</feature>
<feature type="domain" description="Beta-galactosidase galactose-binding" evidence="12">
    <location>
        <begin position="542"/>
        <end position="603"/>
    </location>
</feature>
<dbReference type="InterPro" id="IPR001944">
    <property type="entry name" value="Glycoside_Hdrlase_35"/>
</dbReference>
<dbReference type="AlphaFoldDB" id="A0A9P0ALW9"/>
<dbReference type="EMBL" id="OU963869">
    <property type="protein sequence ID" value="CAH0394162.1"/>
    <property type="molecule type" value="Genomic_DNA"/>
</dbReference>
<organism evidence="13 14">
    <name type="scientific">Bemisia tabaci</name>
    <name type="common">Sweetpotato whitefly</name>
    <name type="synonym">Aleurodes tabaci</name>
    <dbReference type="NCBI Taxonomy" id="7038"/>
    <lineage>
        <taxon>Eukaryota</taxon>
        <taxon>Metazoa</taxon>
        <taxon>Ecdysozoa</taxon>
        <taxon>Arthropoda</taxon>
        <taxon>Hexapoda</taxon>
        <taxon>Insecta</taxon>
        <taxon>Pterygota</taxon>
        <taxon>Neoptera</taxon>
        <taxon>Paraneoptera</taxon>
        <taxon>Hemiptera</taxon>
        <taxon>Sternorrhyncha</taxon>
        <taxon>Aleyrodoidea</taxon>
        <taxon>Aleyrodidae</taxon>
        <taxon>Aleyrodinae</taxon>
        <taxon>Bemisia</taxon>
    </lineage>
</organism>
<evidence type="ECO:0000313" key="14">
    <source>
        <dbReference type="Proteomes" id="UP001152759"/>
    </source>
</evidence>
<dbReference type="Proteomes" id="UP001152759">
    <property type="component" value="Chromosome 8"/>
</dbReference>
<feature type="domain" description="Beta-galactosidase 1-like first all-beta" evidence="11">
    <location>
        <begin position="410"/>
        <end position="521"/>
    </location>
</feature>
<dbReference type="FunFam" id="3.20.20.80:FF:000017">
    <property type="entry name" value="Beta-galactosidase"/>
    <property type="match status" value="1"/>
</dbReference>
<reference evidence="13" key="1">
    <citation type="submission" date="2021-12" db="EMBL/GenBank/DDBJ databases">
        <authorList>
            <person name="King R."/>
        </authorList>
    </citation>
    <scope>NUCLEOTIDE SEQUENCE</scope>
</reference>
<evidence type="ECO:0000259" key="10">
    <source>
        <dbReference type="Pfam" id="PF01301"/>
    </source>
</evidence>
<dbReference type="PROSITE" id="PS01182">
    <property type="entry name" value="GLYCOSYL_HYDROL_F35"/>
    <property type="match status" value="1"/>
</dbReference>
<evidence type="ECO:0000256" key="6">
    <source>
        <dbReference type="PIRSR" id="PIRSR006336-1"/>
    </source>
</evidence>
<keyword evidence="14" id="KW-1185">Reference proteome</keyword>
<dbReference type="PRINTS" id="PR00742">
    <property type="entry name" value="GLHYDRLASE35"/>
</dbReference>
<dbReference type="InterPro" id="IPR026283">
    <property type="entry name" value="B-gal_1-like"/>
</dbReference>
<dbReference type="KEGG" id="btab:109043257"/>
<feature type="chain" id="PRO_5040390479" description="Beta-galactosidase" evidence="9">
    <location>
        <begin position="22"/>
        <end position="661"/>
    </location>
</feature>
<feature type="signal peptide" evidence="9">
    <location>
        <begin position="1"/>
        <end position="21"/>
    </location>
</feature>
<protein>
    <recommendedName>
        <fullName evidence="7">Beta-galactosidase</fullName>
        <ecNumber evidence="7">3.2.1.23</ecNumber>
    </recommendedName>
</protein>
<dbReference type="InterPro" id="IPR019801">
    <property type="entry name" value="Glyco_hydro_35_CS"/>
</dbReference>
<keyword evidence="4" id="KW-0325">Glycoprotein</keyword>
<dbReference type="Pfam" id="PF21317">
    <property type="entry name" value="BetaGal_ABD_1"/>
    <property type="match status" value="1"/>
</dbReference>
<keyword evidence="5 7" id="KW-0326">Glycosidase</keyword>
<evidence type="ECO:0000256" key="1">
    <source>
        <dbReference type="ARBA" id="ARBA00009809"/>
    </source>
</evidence>
<feature type="domain" description="Glycoside hydrolase 35 catalytic" evidence="10">
    <location>
        <begin position="39"/>
        <end position="357"/>
    </location>
</feature>
<proteinExistence type="inferred from homology"/>
<name>A0A9P0ALW9_BEMTA</name>
<evidence type="ECO:0000259" key="12">
    <source>
        <dbReference type="Pfam" id="PF21467"/>
    </source>
</evidence>
<dbReference type="InterPro" id="IPR048912">
    <property type="entry name" value="BetaGal1-like_ABD1"/>
</dbReference>
<dbReference type="SUPFAM" id="SSF49785">
    <property type="entry name" value="Galactose-binding domain-like"/>
    <property type="match status" value="1"/>
</dbReference>
<evidence type="ECO:0000256" key="9">
    <source>
        <dbReference type="SAM" id="SignalP"/>
    </source>
</evidence>
<sequence length="661" mass="75314">MFRSIWLVLVCGVSVFSFLPADSTERGRTFEVDYKANIFRKDGAEFRYVSGELHYFRIPRAYWKDRLRKSRYAGLNAITTYVEWSSHESTPNMYDFTGENDIVHFIRLAQAEGLLVLLRPGPYICAERSLGGLPPWLMTLNPYMRLRTTDASYLHYVERWFKVLFTEISPLLYGNGGPIIMVQVENEYGSYFACDSWYMRWLTDTLKGYVEKNAVLYTTDGAGEGYFKCGPTPGVLATVDFGPSKNNISAYFDPMRRFNKGGPLVNSEFYSGWITHWTENFSTVNTSEFIQSMNQLLKLNVSFNIYLIHGGTNFGFKAGANTDPYRATTTSYDYDAPITEAGDLTAKYYAIRDTLKEFADPYNLDFGETHHKAPTNSTKKKYGRIKLSSIASIFEAPNIWDKGPLYEENPLNFETLGTYTGFVLYETEIPDELPDPPVLSLPKFRDRATVYVDEEPRAILDRMEQISTTPLWTYDGKKLSILVENQAYVNYDSELQGDFKGLLSIPTLGGKQLLGWNMTTISLSDIRLLYDMQPSRVTVEPPAFYEANFYLPGENGSQPADTFLDPSGWGKGIVFLNGFNLGRYWPKAGPQVTLYVPGCYLKAPPGLNKLIVFEQEQIPVNLEMRFLDTPKFKRPSEYYTAFYLKDEQKDHNGSDVPAFVG</sequence>
<dbReference type="Gene3D" id="3.20.20.80">
    <property type="entry name" value="Glycosidases"/>
    <property type="match status" value="1"/>
</dbReference>
<evidence type="ECO:0000256" key="8">
    <source>
        <dbReference type="RuleBase" id="RU003679"/>
    </source>
</evidence>
<evidence type="ECO:0000256" key="7">
    <source>
        <dbReference type="RuleBase" id="RU000675"/>
    </source>
</evidence>
<dbReference type="SUPFAM" id="SSF51445">
    <property type="entry name" value="(Trans)glycosidases"/>
    <property type="match status" value="1"/>
</dbReference>
<dbReference type="PANTHER" id="PTHR23421">
    <property type="entry name" value="BETA-GALACTOSIDASE RELATED"/>
    <property type="match status" value="1"/>
</dbReference>
<dbReference type="EC" id="3.2.1.23" evidence="7"/>
<dbReference type="Gene3D" id="2.60.120.260">
    <property type="entry name" value="Galactose-binding domain-like"/>
    <property type="match status" value="2"/>
</dbReference>
<evidence type="ECO:0000256" key="4">
    <source>
        <dbReference type="ARBA" id="ARBA00023180"/>
    </source>
</evidence>
<comment type="similarity">
    <text evidence="1 8">Belongs to the glycosyl hydrolase 35 family.</text>
</comment>
<gene>
    <name evidence="13" type="ORF">BEMITA_LOCUS12492</name>
</gene>
<dbReference type="Pfam" id="PF21467">
    <property type="entry name" value="BetaGal_gal-bd"/>
    <property type="match status" value="1"/>
</dbReference>
<dbReference type="Pfam" id="PF01301">
    <property type="entry name" value="Glyco_hydro_35"/>
    <property type="match status" value="1"/>
</dbReference>
<dbReference type="PIRSF" id="PIRSF006336">
    <property type="entry name" value="B-gal"/>
    <property type="match status" value="1"/>
</dbReference>
<evidence type="ECO:0000259" key="11">
    <source>
        <dbReference type="Pfam" id="PF21317"/>
    </source>
</evidence>
<dbReference type="InterPro" id="IPR031330">
    <property type="entry name" value="Gly_Hdrlase_35_cat"/>
</dbReference>